<comment type="caution">
    <text evidence="3">The sequence shown here is derived from an EMBL/GenBank/DDBJ whole genome shotgun (WGS) entry which is preliminary data.</text>
</comment>
<proteinExistence type="predicted"/>
<evidence type="ECO:0000313" key="3">
    <source>
        <dbReference type="EMBL" id="KAF2726028.1"/>
    </source>
</evidence>
<organism evidence="3 4">
    <name type="scientific">Polychaeton citri CBS 116435</name>
    <dbReference type="NCBI Taxonomy" id="1314669"/>
    <lineage>
        <taxon>Eukaryota</taxon>
        <taxon>Fungi</taxon>
        <taxon>Dikarya</taxon>
        <taxon>Ascomycota</taxon>
        <taxon>Pezizomycotina</taxon>
        <taxon>Dothideomycetes</taxon>
        <taxon>Dothideomycetidae</taxon>
        <taxon>Capnodiales</taxon>
        <taxon>Capnodiaceae</taxon>
        <taxon>Polychaeton</taxon>
    </lineage>
</organism>
<keyword evidence="2" id="KW-1133">Transmembrane helix</keyword>
<dbReference type="EMBL" id="MU003766">
    <property type="protein sequence ID" value="KAF2726028.1"/>
    <property type="molecule type" value="Genomic_DNA"/>
</dbReference>
<evidence type="ECO:0000256" key="2">
    <source>
        <dbReference type="SAM" id="Phobius"/>
    </source>
</evidence>
<dbReference type="AlphaFoldDB" id="A0A9P4UUR1"/>
<keyword evidence="2" id="KW-0812">Transmembrane</keyword>
<reference evidence="3" key="1">
    <citation type="journal article" date="2020" name="Stud. Mycol.">
        <title>101 Dothideomycetes genomes: a test case for predicting lifestyles and emergence of pathogens.</title>
        <authorList>
            <person name="Haridas S."/>
            <person name="Albert R."/>
            <person name="Binder M."/>
            <person name="Bloem J."/>
            <person name="Labutti K."/>
            <person name="Salamov A."/>
            <person name="Andreopoulos B."/>
            <person name="Baker S."/>
            <person name="Barry K."/>
            <person name="Bills G."/>
            <person name="Bluhm B."/>
            <person name="Cannon C."/>
            <person name="Castanera R."/>
            <person name="Culley D."/>
            <person name="Daum C."/>
            <person name="Ezra D."/>
            <person name="Gonzalez J."/>
            <person name="Henrissat B."/>
            <person name="Kuo A."/>
            <person name="Liang C."/>
            <person name="Lipzen A."/>
            <person name="Lutzoni F."/>
            <person name="Magnuson J."/>
            <person name="Mondo S."/>
            <person name="Nolan M."/>
            <person name="Ohm R."/>
            <person name="Pangilinan J."/>
            <person name="Park H.-J."/>
            <person name="Ramirez L."/>
            <person name="Alfaro M."/>
            <person name="Sun H."/>
            <person name="Tritt A."/>
            <person name="Yoshinaga Y."/>
            <person name="Zwiers L.-H."/>
            <person name="Turgeon B."/>
            <person name="Goodwin S."/>
            <person name="Spatafora J."/>
            <person name="Crous P."/>
            <person name="Grigoriev I."/>
        </authorList>
    </citation>
    <scope>NUCLEOTIDE SEQUENCE</scope>
    <source>
        <strain evidence="3">CBS 116435</strain>
    </source>
</reference>
<feature type="compositionally biased region" description="Basic and acidic residues" evidence="1">
    <location>
        <begin position="44"/>
        <end position="56"/>
    </location>
</feature>
<feature type="transmembrane region" description="Helical" evidence="2">
    <location>
        <begin position="70"/>
        <end position="90"/>
    </location>
</feature>
<dbReference type="Proteomes" id="UP000799441">
    <property type="component" value="Unassembled WGS sequence"/>
</dbReference>
<feature type="region of interest" description="Disordered" evidence="1">
    <location>
        <begin position="26"/>
        <end position="61"/>
    </location>
</feature>
<keyword evidence="4" id="KW-1185">Reference proteome</keyword>
<sequence length="289" mass="32479">MGSIGSEKLAKLAAIRRTVLHAASEEASEVKDFESPRSTATERPVMDEKRSHDIHREHRRKNDHRISNEILAFVFNTALMYLCLFANFTATHASTSDVMYSVFVTPQGALHLHARFIDDAHPYNLFNSDRQHLRKQTSDGSEDCLADPVAYYESSIRTPARLSTLSPRPDQQVCPLLFLTASRSSLKSSDITSVLVRFYRLPIDPCHDAKSRNYKDMGVFMHCKTCIAPGDWPFAAARGTRVAPLSSERHLDIASDLPEPKQQHATLGGQRFHVAIPIEYTICSLNNQL</sequence>
<accession>A0A9P4UUR1</accession>
<name>A0A9P4UUR1_9PEZI</name>
<evidence type="ECO:0000256" key="1">
    <source>
        <dbReference type="SAM" id="MobiDB-lite"/>
    </source>
</evidence>
<gene>
    <name evidence="3" type="ORF">K431DRAFT_290512</name>
</gene>
<protein>
    <submittedName>
        <fullName evidence="3">Uncharacterized protein</fullName>
    </submittedName>
</protein>
<keyword evidence="2" id="KW-0472">Membrane</keyword>
<evidence type="ECO:0000313" key="4">
    <source>
        <dbReference type="Proteomes" id="UP000799441"/>
    </source>
</evidence>